<dbReference type="GO" id="GO:0005634">
    <property type="term" value="C:nucleus"/>
    <property type="evidence" value="ECO:0007669"/>
    <property type="project" value="InterPro"/>
</dbReference>
<gene>
    <name evidence="4" type="primary">LOC112054160</name>
</gene>
<evidence type="ECO:0000259" key="2">
    <source>
        <dbReference type="PROSITE" id="PS51915"/>
    </source>
</evidence>
<feature type="binding site" evidence="1">
    <location>
        <position position="51"/>
    </location>
    <ligand>
        <name>Zn(2+)</name>
        <dbReference type="ChEBI" id="CHEBI:29105"/>
    </ligand>
</feature>
<feature type="binding site" evidence="1">
    <location>
        <position position="10"/>
    </location>
    <ligand>
        <name>Zn(2+)</name>
        <dbReference type="ChEBI" id="CHEBI:29105"/>
    </ligand>
</feature>
<reference evidence="4" key="2">
    <citation type="submission" date="2025-08" db="UniProtKB">
        <authorList>
            <consortium name="RefSeq"/>
        </authorList>
    </citation>
    <scope>IDENTIFICATION</scope>
</reference>
<dbReference type="InterPro" id="IPR012934">
    <property type="entry name" value="Znf_AD"/>
</dbReference>
<proteinExistence type="predicted"/>
<accession>A0A6J1NY00</accession>
<dbReference type="PROSITE" id="PS51915">
    <property type="entry name" value="ZAD"/>
    <property type="match status" value="1"/>
</dbReference>
<keyword evidence="1" id="KW-0479">Metal-binding</keyword>
<evidence type="ECO:0000313" key="3">
    <source>
        <dbReference type="Proteomes" id="UP001652582"/>
    </source>
</evidence>
<keyword evidence="3" id="KW-1185">Reference proteome</keyword>
<reference evidence="3" key="1">
    <citation type="submission" date="2025-05" db="UniProtKB">
        <authorList>
            <consortium name="RefSeq"/>
        </authorList>
    </citation>
    <scope>NUCLEOTIDE SEQUENCE [LARGE SCALE GENOMIC DNA]</scope>
</reference>
<dbReference type="SUPFAM" id="SSF57716">
    <property type="entry name" value="Glucocorticoid receptor-like (DNA-binding domain)"/>
    <property type="match status" value="1"/>
</dbReference>
<feature type="binding site" evidence="1">
    <location>
        <position position="7"/>
    </location>
    <ligand>
        <name>Zn(2+)</name>
        <dbReference type="ChEBI" id="CHEBI:29105"/>
    </ligand>
</feature>
<dbReference type="Pfam" id="PF07776">
    <property type="entry name" value="zf-AD"/>
    <property type="match status" value="1"/>
</dbReference>
<evidence type="ECO:0000313" key="4">
    <source>
        <dbReference type="RefSeq" id="XP_023949613.2"/>
    </source>
</evidence>
<dbReference type="SMART" id="SM00868">
    <property type="entry name" value="zf-AD"/>
    <property type="match status" value="1"/>
</dbReference>
<dbReference type="GO" id="GO:0008270">
    <property type="term" value="F:zinc ion binding"/>
    <property type="evidence" value="ECO:0007669"/>
    <property type="project" value="UniProtKB-UniRule"/>
</dbReference>
<dbReference type="AlphaFoldDB" id="A0A6J1NY00"/>
<sequence>MSELKICRICLRTEAKVYNYEQFQLKSFYEEVLALKVSETDELPHYFCFECATLLHKFHKFKEKCYVGQKVLKDMLSKGQAGILELSKFSSKLTPQESEVENPFLNSEINIPELPVLNNEFNNTDPVEIDSFFINNLDVVLEDETIIESTPLDKISDDSADQFQALRESNMETDADVSKNIKNQIVKNITIKDQLPIVISDLPSVNQTLLESDIELEGLDSNLAENLDVLDDNDSSSILYGDLPSISQVFDESNIEYIENNMDLSTDNDIDSIATELPDSSQAPVIEYVIESDVDVTKTNHLNVNVDSVDEPQDVSQNFASCLDTEKINTQLCPNEIDKLIINKSVPIYNCESEVFIETNSEKTDGSIQSNNLVQAGSSFINKNKIANKVRITSKNQLAPNIHSVLPTTSQEYFETAPEPVTESIDAKETLSLLQVEQSHVVGKRNRRKYPFKKGVKPSPCHKKCGNKCSTRLTEIDRMIIHKRYWEMDKTEQQDWLISCIRPKSIGRRQGSTFMRNITYEYYINHAGKDMKVCQQFLMKTLDVSQMKFRYAISKHGEMSLQDDLDTD</sequence>
<name>A0A6J1NY00_BICAN</name>
<dbReference type="GeneID" id="112054160"/>
<dbReference type="OrthoDB" id="6365676at2759"/>
<feature type="domain" description="ZAD" evidence="2">
    <location>
        <begin position="5"/>
        <end position="75"/>
    </location>
</feature>
<organism evidence="3 4">
    <name type="scientific">Bicyclus anynana</name>
    <name type="common">Squinting bush brown butterfly</name>
    <dbReference type="NCBI Taxonomy" id="110368"/>
    <lineage>
        <taxon>Eukaryota</taxon>
        <taxon>Metazoa</taxon>
        <taxon>Ecdysozoa</taxon>
        <taxon>Arthropoda</taxon>
        <taxon>Hexapoda</taxon>
        <taxon>Insecta</taxon>
        <taxon>Pterygota</taxon>
        <taxon>Neoptera</taxon>
        <taxon>Endopterygota</taxon>
        <taxon>Lepidoptera</taxon>
        <taxon>Glossata</taxon>
        <taxon>Ditrysia</taxon>
        <taxon>Papilionoidea</taxon>
        <taxon>Nymphalidae</taxon>
        <taxon>Satyrinae</taxon>
        <taxon>Satyrini</taxon>
        <taxon>Mycalesina</taxon>
        <taxon>Bicyclus</taxon>
    </lineage>
</organism>
<dbReference type="KEGG" id="bany:112054160"/>
<evidence type="ECO:0000256" key="1">
    <source>
        <dbReference type="PROSITE-ProRule" id="PRU01263"/>
    </source>
</evidence>
<dbReference type="Proteomes" id="UP001652582">
    <property type="component" value="Chromosome 2"/>
</dbReference>
<keyword evidence="1" id="KW-0862">Zinc</keyword>
<feature type="binding site" evidence="1">
    <location>
        <position position="48"/>
    </location>
    <ligand>
        <name>Zn(2+)</name>
        <dbReference type="ChEBI" id="CHEBI:29105"/>
    </ligand>
</feature>
<dbReference type="Gene3D" id="3.40.1800.20">
    <property type="match status" value="1"/>
</dbReference>
<dbReference type="RefSeq" id="XP_023949613.2">
    <property type="nucleotide sequence ID" value="XM_024093845.2"/>
</dbReference>
<keyword evidence="1" id="KW-0863">Zinc-finger</keyword>
<protein>
    <submittedName>
        <fullName evidence="4">Uncharacterized protein LOC112054160 isoform X3</fullName>
    </submittedName>
</protein>